<keyword evidence="6 7" id="KW-0472">Membrane</keyword>
<evidence type="ECO:0000259" key="8">
    <source>
        <dbReference type="Pfam" id="PF00924"/>
    </source>
</evidence>
<feature type="domain" description="Mechanosensitive ion channel transmembrane helices 2/3" evidence="10">
    <location>
        <begin position="102"/>
        <end position="143"/>
    </location>
</feature>
<name>A0ABP3J131_9BACI</name>
<feature type="domain" description="Mechanosensitive ion channel MscS C-terminal" evidence="9">
    <location>
        <begin position="215"/>
        <end position="299"/>
    </location>
</feature>
<feature type="transmembrane region" description="Helical" evidence="7">
    <location>
        <begin position="105"/>
        <end position="122"/>
    </location>
</feature>
<evidence type="ECO:0000256" key="6">
    <source>
        <dbReference type="ARBA" id="ARBA00023136"/>
    </source>
</evidence>
<evidence type="ECO:0000256" key="1">
    <source>
        <dbReference type="ARBA" id="ARBA00004651"/>
    </source>
</evidence>
<reference evidence="12" key="1">
    <citation type="journal article" date="2019" name="Int. J. Syst. Evol. Microbiol.">
        <title>The Global Catalogue of Microorganisms (GCM) 10K type strain sequencing project: providing services to taxonomists for standard genome sequencing and annotation.</title>
        <authorList>
            <consortium name="The Broad Institute Genomics Platform"/>
            <consortium name="The Broad Institute Genome Sequencing Center for Infectious Disease"/>
            <person name="Wu L."/>
            <person name="Ma J."/>
        </authorList>
    </citation>
    <scope>NUCLEOTIDE SEQUENCE [LARGE SCALE GENOMIC DNA]</scope>
    <source>
        <strain evidence="12">JCM 12149</strain>
    </source>
</reference>
<dbReference type="InterPro" id="IPR023408">
    <property type="entry name" value="MscS_beta-dom_sf"/>
</dbReference>
<comment type="subcellular location">
    <subcellularLocation>
        <location evidence="1">Cell membrane</location>
        <topology evidence="1">Multi-pass membrane protein</topology>
    </subcellularLocation>
</comment>
<dbReference type="InterPro" id="IPR006685">
    <property type="entry name" value="MscS_channel_2nd"/>
</dbReference>
<comment type="caution">
    <text evidence="11">The sequence shown here is derived from an EMBL/GenBank/DDBJ whole genome shotgun (WGS) entry which is preliminary data.</text>
</comment>
<dbReference type="InterPro" id="IPR049278">
    <property type="entry name" value="MS_channel_C"/>
</dbReference>
<evidence type="ECO:0000313" key="12">
    <source>
        <dbReference type="Proteomes" id="UP001501459"/>
    </source>
</evidence>
<keyword evidence="4 7" id="KW-0812">Transmembrane</keyword>
<keyword evidence="12" id="KW-1185">Reference proteome</keyword>
<keyword evidence="3" id="KW-1003">Cell membrane</keyword>
<comment type="similarity">
    <text evidence="2">Belongs to the MscS (TC 1.A.23) family.</text>
</comment>
<evidence type="ECO:0000256" key="7">
    <source>
        <dbReference type="SAM" id="Phobius"/>
    </source>
</evidence>
<feature type="transmembrane region" description="Helical" evidence="7">
    <location>
        <begin position="44"/>
        <end position="66"/>
    </location>
</feature>
<feature type="domain" description="Mechanosensitive ion channel MscS" evidence="8">
    <location>
        <begin position="145"/>
        <end position="208"/>
    </location>
</feature>
<protein>
    <submittedName>
        <fullName evidence="11">Mechanosensitive ion channel family protein</fullName>
    </submittedName>
</protein>
<dbReference type="Pfam" id="PF00924">
    <property type="entry name" value="MS_channel_2nd"/>
    <property type="match status" value="1"/>
</dbReference>
<organism evidence="11 12">
    <name type="scientific">Lentibacillus halophilus</name>
    <dbReference type="NCBI Taxonomy" id="295065"/>
    <lineage>
        <taxon>Bacteria</taxon>
        <taxon>Bacillati</taxon>
        <taxon>Bacillota</taxon>
        <taxon>Bacilli</taxon>
        <taxon>Bacillales</taxon>
        <taxon>Bacillaceae</taxon>
        <taxon>Lentibacillus</taxon>
    </lineage>
</organism>
<sequence>MFFSFLDSMIDVKSMYKAASGGNSLEILQDKWQQLWDYVTGADLWVSVGSALLNTILIIILAMLVIRFGNRMIERIFENRTHNPFRITERREVTLKKLIQNTLKYTVYFIAIIMILQGVLNLPITSLLAGAGVAGLAIGFGAQSLVRDVISGFFIIFEDQFSVGDYILVSGAEGTVEEIGLRTTKIQSWTGEQHVIPNGNVTQVTNYSVHNGLAVVDVNIPYENDAVIAEKLIETIGKELPDQYEEIVRVPEVIGVQTLESSHYVIRVIAETLPVYQWAGARIMRKEIKEALYKEGIDIPAPRLVMYSRSQEPTSLDIQPDRQMQEGEQ</sequence>
<dbReference type="SUPFAM" id="SSF82689">
    <property type="entry name" value="Mechanosensitive channel protein MscS (YggB), C-terminal domain"/>
    <property type="match status" value="1"/>
</dbReference>
<dbReference type="Gene3D" id="3.30.70.100">
    <property type="match status" value="1"/>
</dbReference>
<evidence type="ECO:0000259" key="10">
    <source>
        <dbReference type="Pfam" id="PF21088"/>
    </source>
</evidence>
<gene>
    <name evidence="11" type="ORF">GCM10008983_12270</name>
</gene>
<dbReference type="InterPro" id="IPR010920">
    <property type="entry name" value="LSM_dom_sf"/>
</dbReference>
<dbReference type="InterPro" id="IPR011014">
    <property type="entry name" value="MscS_channel_TM-2"/>
</dbReference>
<dbReference type="Pfam" id="PF21088">
    <property type="entry name" value="MS_channel_1st"/>
    <property type="match status" value="1"/>
</dbReference>
<dbReference type="Gene3D" id="2.30.30.60">
    <property type="match status" value="1"/>
</dbReference>
<keyword evidence="5 7" id="KW-1133">Transmembrane helix</keyword>
<dbReference type="SUPFAM" id="SSF50182">
    <property type="entry name" value="Sm-like ribonucleoproteins"/>
    <property type="match status" value="1"/>
</dbReference>
<evidence type="ECO:0000256" key="3">
    <source>
        <dbReference type="ARBA" id="ARBA00022475"/>
    </source>
</evidence>
<proteinExistence type="inferred from homology"/>
<dbReference type="PANTHER" id="PTHR30460">
    <property type="entry name" value="MODERATE CONDUCTANCE MECHANOSENSITIVE CHANNEL YBIO"/>
    <property type="match status" value="1"/>
</dbReference>
<dbReference type="SUPFAM" id="SSF82861">
    <property type="entry name" value="Mechanosensitive channel protein MscS (YggB), transmembrane region"/>
    <property type="match status" value="1"/>
</dbReference>
<dbReference type="Gene3D" id="1.10.287.1260">
    <property type="match status" value="1"/>
</dbReference>
<dbReference type="InterPro" id="IPR049142">
    <property type="entry name" value="MS_channel_1st"/>
</dbReference>
<evidence type="ECO:0000256" key="4">
    <source>
        <dbReference type="ARBA" id="ARBA00022692"/>
    </source>
</evidence>
<dbReference type="Pfam" id="PF21082">
    <property type="entry name" value="MS_channel_3rd"/>
    <property type="match status" value="1"/>
</dbReference>
<evidence type="ECO:0000256" key="2">
    <source>
        <dbReference type="ARBA" id="ARBA00008017"/>
    </source>
</evidence>
<dbReference type="InterPro" id="IPR011066">
    <property type="entry name" value="MscS_channel_C_sf"/>
</dbReference>
<accession>A0ABP3J131</accession>
<dbReference type="Proteomes" id="UP001501459">
    <property type="component" value="Unassembled WGS sequence"/>
</dbReference>
<evidence type="ECO:0000313" key="11">
    <source>
        <dbReference type="EMBL" id="GAA0437079.1"/>
    </source>
</evidence>
<dbReference type="InterPro" id="IPR045276">
    <property type="entry name" value="YbiO_bact"/>
</dbReference>
<dbReference type="EMBL" id="BAAADM010000032">
    <property type="protein sequence ID" value="GAA0437079.1"/>
    <property type="molecule type" value="Genomic_DNA"/>
</dbReference>
<dbReference type="PANTHER" id="PTHR30460:SF0">
    <property type="entry name" value="MODERATE CONDUCTANCE MECHANOSENSITIVE CHANNEL YBIO"/>
    <property type="match status" value="1"/>
</dbReference>
<evidence type="ECO:0000259" key="9">
    <source>
        <dbReference type="Pfam" id="PF21082"/>
    </source>
</evidence>
<evidence type="ECO:0000256" key="5">
    <source>
        <dbReference type="ARBA" id="ARBA00022989"/>
    </source>
</evidence>